<dbReference type="PANTHER" id="PTHR22911">
    <property type="entry name" value="ACYL-MALONYL CONDENSING ENZYME-RELATED"/>
    <property type="match status" value="1"/>
</dbReference>
<comment type="caution">
    <text evidence="8">The sequence shown here is derived from an EMBL/GenBank/DDBJ whole genome shotgun (WGS) entry which is preliminary data.</text>
</comment>
<comment type="similarity">
    <text evidence="2">Belongs to the drug/metabolite transporter (DMT) superfamily. 10 TMS drug/metabolite exporter (DME) (TC 2.A.7.3) family.</text>
</comment>
<keyword evidence="4 6" id="KW-1133">Transmembrane helix</keyword>
<feature type="domain" description="EamA" evidence="7">
    <location>
        <begin position="26"/>
        <end position="156"/>
    </location>
</feature>
<keyword evidence="5 6" id="KW-0472">Membrane</keyword>
<accession>A0ABW5DV39</accession>
<reference evidence="9" key="1">
    <citation type="journal article" date="2019" name="Int. J. Syst. Evol. Microbiol.">
        <title>The Global Catalogue of Microorganisms (GCM) 10K type strain sequencing project: providing services to taxonomists for standard genome sequencing and annotation.</title>
        <authorList>
            <consortium name="The Broad Institute Genomics Platform"/>
            <consortium name="The Broad Institute Genome Sequencing Center for Infectious Disease"/>
            <person name="Wu L."/>
            <person name="Ma J."/>
        </authorList>
    </citation>
    <scope>NUCLEOTIDE SEQUENCE [LARGE SCALE GENOMIC DNA]</scope>
    <source>
        <strain evidence="9">CGMCC 1.19062</strain>
    </source>
</reference>
<feature type="transmembrane region" description="Helical" evidence="6">
    <location>
        <begin position="115"/>
        <end position="133"/>
    </location>
</feature>
<dbReference type="EMBL" id="JBHUIP010000012">
    <property type="protein sequence ID" value="MFD2263684.1"/>
    <property type="molecule type" value="Genomic_DNA"/>
</dbReference>
<name>A0ABW5DV39_9PROT</name>
<keyword evidence="9" id="KW-1185">Reference proteome</keyword>
<evidence type="ECO:0000313" key="8">
    <source>
        <dbReference type="EMBL" id="MFD2263684.1"/>
    </source>
</evidence>
<evidence type="ECO:0000259" key="7">
    <source>
        <dbReference type="Pfam" id="PF00892"/>
    </source>
</evidence>
<evidence type="ECO:0000313" key="9">
    <source>
        <dbReference type="Proteomes" id="UP001597295"/>
    </source>
</evidence>
<dbReference type="InterPro" id="IPR000620">
    <property type="entry name" value="EamA_dom"/>
</dbReference>
<evidence type="ECO:0000256" key="3">
    <source>
        <dbReference type="ARBA" id="ARBA00022692"/>
    </source>
</evidence>
<dbReference type="InterPro" id="IPR037185">
    <property type="entry name" value="EmrE-like"/>
</dbReference>
<feature type="transmembrane region" description="Helical" evidence="6">
    <location>
        <begin position="224"/>
        <end position="245"/>
    </location>
</feature>
<dbReference type="Proteomes" id="UP001597295">
    <property type="component" value="Unassembled WGS sequence"/>
</dbReference>
<dbReference type="PANTHER" id="PTHR22911:SF6">
    <property type="entry name" value="SOLUTE CARRIER FAMILY 35 MEMBER G1"/>
    <property type="match status" value="1"/>
</dbReference>
<evidence type="ECO:0000256" key="1">
    <source>
        <dbReference type="ARBA" id="ARBA00004141"/>
    </source>
</evidence>
<feature type="transmembrane region" description="Helical" evidence="6">
    <location>
        <begin position="85"/>
        <end position="109"/>
    </location>
</feature>
<organism evidence="8 9">
    <name type="scientific">Lacibacterium aquatile</name>
    <dbReference type="NCBI Taxonomy" id="1168082"/>
    <lineage>
        <taxon>Bacteria</taxon>
        <taxon>Pseudomonadati</taxon>
        <taxon>Pseudomonadota</taxon>
        <taxon>Alphaproteobacteria</taxon>
        <taxon>Rhodospirillales</taxon>
        <taxon>Rhodospirillaceae</taxon>
    </lineage>
</organism>
<evidence type="ECO:0000256" key="6">
    <source>
        <dbReference type="SAM" id="Phobius"/>
    </source>
</evidence>
<evidence type="ECO:0000256" key="5">
    <source>
        <dbReference type="ARBA" id="ARBA00023136"/>
    </source>
</evidence>
<dbReference type="SUPFAM" id="SSF103481">
    <property type="entry name" value="Multidrug resistance efflux transporter EmrE"/>
    <property type="match status" value="2"/>
</dbReference>
<comment type="subcellular location">
    <subcellularLocation>
        <location evidence="1">Membrane</location>
        <topology evidence="1">Multi-pass membrane protein</topology>
    </subcellularLocation>
</comment>
<sequence>MPSPSLYAPIRAVEEALAKQSAPMQAAFWMVLSAILFSWMGALVRVAAAELHPFELAFFRTVLALPFMMPLIWRRGIAGLRFGQWRGYLARAGFSIIGLMGGFYAVVHLNYADSIALSFTLPLFATVGAAWFLKEDVRLRRWIAVGIGFIGMLVIVRPSSESLNIYSIVAMAAAAAGAGATLTVKKLSRTEPAGAIVANLAIYLTPMTLIFAIPVWIWPTWQTWILLLIIGAIGTAGQIAVTRAYAAADASVVMPFDYLRLPLGAIVGFILFSEYPDIWTFVGAGIIAGSSVYIAYREAKLAREGRR</sequence>
<feature type="transmembrane region" description="Helical" evidence="6">
    <location>
        <begin position="26"/>
        <end position="48"/>
    </location>
</feature>
<feature type="transmembrane region" description="Helical" evidence="6">
    <location>
        <begin position="196"/>
        <end position="218"/>
    </location>
</feature>
<evidence type="ECO:0000256" key="4">
    <source>
        <dbReference type="ARBA" id="ARBA00022989"/>
    </source>
</evidence>
<dbReference type="Pfam" id="PF00892">
    <property type="entry name" value="EamA"/>
    <property type="match status" value="1"/>
</dbReference>
<evidence type="ECO:0000256" key="2">
    <source>
        <dbReference type="ARBA" id="ARBA00009853"/>
    </source>
</evidence>
<feature type="transmembrane region" description="Helical" evidence="6">
    <location>
        <begin position="165"/>
        <end position="184"/>
    </location>
</feature>
<feature type="transmembrane region" description="Helical" evidence="6">
    <location>
        <begin position="278"/>
        <end position="296"/>
    </location>
</feature>
<feature type="transmembrane region" description="Helical" evidence="6">
    <location>
        <begin position="142"/>
        <end position="159"/>
    </location>
</feature>
<gene>
    <name evidence="8" type="ORF">ACFSM5_12360</name>
</gene>
<proteinExistence type="inferred from homology"/>
<keyword evidence="3 6" id="KW-0812">Transmembrane</keyword>
<feature type="transmembrane region" description="Helical" evidence="6">
    <location>
        <begin position="54"/>
        <end position="73"/>
    </location>
</feature>
<dbReference type="RefSeq" id="WP_379876711.1">
    <property type="nucleotide sequence ID" value="NZ_JBHUIP010000012.1"/>
</dbReference>
<protein>
    <submittedName>
        <fullName evidence="8">DMT family transporter</fullName>
    </submittedName>
</protein>